<organism evidence="1 2">
    <name type="scientific">Lithospermum erythrorhizon</name>
    <name type="common">Purple gromwell</name>
    <name type="synonym">Lithospermum officinale var. erythrorhizon</name>
    <dbReference type="NCBI Taxonomy" id="34254"/>
    <lineage>
        <taxon>Eukaryota</taxon>
        <taxon>Viridiplantae</taxon>
        <taxon>Streptophyta</taxon>
        <taxon>Embryophyta</taxon>
        <taxon>Tracheophyta</taxon>
        <taxon>Spermatophyta</taxon>
        <taxon>Magnoliopsida</taxon>
        <taxon>eudicotyledons</taxon>
        <taxon>Gunneridae</taxon>
        <taxon>Pentapetalae</taxon>
        <taxon>asterids</taxon>
        <taxon>lamiids</taxon>
        <taxon>Boraginales</taxon>
        <taxon>Boraginaceae</taxon>
        <taxon>Boraginoideae</taxon>
        <taxon>Lithospermeae</taxon>
        <taxon>Lithospermum</taxon>
    </lineage>
</organism>
<comment type="caution">
    <text evidence="1">The sequence shown here is derived from an EMBL/GenBank/DDBJ whole genome shotgun (WGS) entry which is preliminary data.</text>
</comment>
<sequence length="74" mass="8187">MAVGVPPPLPTTPNNIFSSIDMSTNSFKLLIIQRQPFLTNPFFEQPLSSANLKNPQLSTCPICSFPPRCHLSRS</sequence>
<proteinExistence type="predicted"/>
<dbReference type="AlphaFoldDB" id="A0AAV3QY53"/>
<evidence type="ECO:0000313" key="2">
    <source>
        <dbReference type="Proteomes" id="UP001454036"/>
    </source>
</evidence>
<evidence type="ECO:0000313" key="1">
    <source>
        <dbReference type="EMBL" id="GAA0167931.1"/>
    </source>
</evidence>
<dbReference type="EMBL" id="BAABME010006279">
    <property type="protein sequence ID" value="GAA0167931.1"/>
    <property type="molecule type" value="Genomic_DNA"/>
</dbReference>
<name>A0AAV3QY53_LITER</name>
<gene>
    <name evidence="1" type="ORF">LIER_22765</name>
</gene>
<dbReference type="Proteomes" id="UP001454036">
    <property type="component" value="Unassembled WGS sequence"/>
</dbReference>
<keyword evidence="2" id="KW-1185">Reference proteome</keyword>
<protein>
    <submittedName>
        <fullName evidence="1">Uncharacterized protein</fullName>
    </submittedName>
</protein>
<reference evidence="1 2" key="1">
    <citation type="submission" date="2024-01" db="EMBL/GenBank/DDBJ databases">
        <title>The complete chloroplast genome sequence of Lithospermum erythrorhizon: insights into the phylogenetic relationship among Boraginaceae species and the maternal lineages of purple gromwells.</title>
        <authorList>
            <person name="Okada T."/>
            <person name="Watanabe K."/>
        </authorList>
    </citation>
    <scope>NUCLEOTIDE SEQUENCE [LARGE SCALE GENOMIC DNA]</scope>
</reference>
<accession>A0AAV3QY53</accession>